<dbReference type="PANTHER" id="PTHR43477:SF1">
    <property type="entry name" value="DIHYDROANTICAPSIN 7-DEHYDROGENASE"/>
    <property type="match status" value="1"/>
</dbReference>
<dbReference type="InterPro" id="IPR020904">
    <property type="entry name" value="Sc_DH/Rdtase_CS"/>
</dbReference>
<dbReference type="RefSeq" id="WP_191617508.1">
    <property type="nucleotide sequence ID" value="NZ_JACYFG010000036.1"/>
</dbReference>
<dbReference type="InterPro" id="IPR051122">
    <property type="entry name" value="SDR_DHRS6-like"/>
</dbReference>
<evidence type="ECO:0000256" key="2">
    <source>
        <dbReference type="ARBA" id="ARBA00023002"/>
    </source>
</evidence>
<sequence>MVFDLTGKRALVTGAGSGIGEAIAIRFAEAGAQVFVIDRDEPQGEAVAARIREAGGSAEFHCLDVSDPVAAKALAERLGSIEVLVNNAGIGHVGGLLETESDDLDRLHAVNVRGPFNLCKAFVPGMLEKGLGSVINMSSVGGLLAVKDRLAYTVSKHAVVGLTRSLARDHSHSGVRFNAICPGRVETPFVKARLAEYPDPEAAYHEMASTQLNGRMGKPEEIAALAHYLASDESAMVTGSCQSIDGGWSAGK</sequence>
<protein>
    <submittedName>
        <fullName evidence="3">SDR family oxidoreductase</fullName>
    </submittedName>
</protein>
<dbReference type="Proteomes" id="UP000622317">
    <property type="component" value="Unassembled WGS sequence"/>
</dbReference>
<dbReference type="InterPro" id="IPR036291">
    <property type="entry name" value="NAD(P)-bd_dom_sf"/>
</dbReference>
<dbReference type="InterPro" id="IPR002347">
    <property type="entry name" value="SDR_fam"/>
</dbReference>
<evidence type="ECO:0000313" key="3">
    <source>
        <dbReference type="EMBL" id="MBD5780406.1"/>
    </source>
</evidence>
<comment type="caution">
    <text evidence="3">The sequence shown here is derived from an EMBL/GenBank/DDBJ whole genome shotgun (WGS) entry which is preliminary data.</text>
</comment>
<dbReference type="Gene3D" id="3.40.50.720">
    <property type="entry name" value="NAD(P)-binding Rossmann-like Domain"/>
    <property type="match status" value="1"/>
</dbReference>
<evidence type="ECO:0000313" key="4">
    <source>
        <dbReference type="Proteomes" id="UP000622317"/>
    </source>
</evidence>
<dbReference type="FunFam" id="3.40.50.720:FF:000084">
    <property type="entry name" value="Short-chain dehydrogenase reductase"/>
    <property type="match status" value="1"/>
</dbReference>
<dbReference type="EMBL" id="JACYFG010000036">
    <property type="protein sequence ID" value="MBD5780406.1"/>
    <property type="molecule type" value="Genomic_DNA"/>
</dbReference>
<accession>A0A927IHP0</accession>
<reference evidence="3" key="1">
    <citation type="submission" date="2020-09" db="EMBL/GenBank/DDBJ databases">
        <title>Pelagicoccus enzymogenes sp. nov. with an EPS production, isolated from marine sediment.</title>
        <authorList>
            <person name="Feng X."/>
        </authorList>
    </citation>
    <scope>NUCLEOTIDE SEQUENCE</scope>
    <source>
        <strain evidence="3">NFK12</strain>
    </source>
</reference>
<gene>
    <name evidence="3" type="ORF">IEN85_12975</name>
</gene>
<proteinExistence type="inferred from homology"/>
<dbReference type="PRINTS" id="PR00081">
    <property type="entry name" value="GDHRDH"/>
</dbReference>
<dbReference type="Pfam" id="PF13561">
    <property type="entry name" value="adh_short_C2"/>
    <property type="match status" value="1"/>
</dbReference>
<name>A0A927IHP0_9BACT</name>
<dbReference type="CDD" id="cd05233">
    <property type="entry name" value="SDR_c"/>
    <property type="match status" value="1"/>
</dbReference>
<keyword evidence="2" id="KW-0560">Oxidoreductase</keyword>
<dbReference type="PROSITE" id="PS00061">
    <property type="entry name" value="ADH_SHORT"/>
    <property type="match status" value="1"/>
</dbReference>
<comment type="similarity">
    <text evidence="1">Belongs to the short-chain dehydrogenases/reductases (SDR) family.</text>
</comment>
<dbReference type="PRINTS" id="PR00080">
    <property type="entry name" value="SDRFAMILY"/>
</dbReference>
<keyword evidence="4" id="KW-1185">Reference proteome</keyword>
<dbReference type="NCBIfam" id="NF005559">
    <property type="entry name" value="PRK07231.1"/>
    <property type="match status" value="1"/>
</dbReference>
<dbReference type="AlphaFoldDB" id="A0A927IHP0"/>
<evidence type="ECO:0000256" key="1">
    <source>
        <dbReference type="ARBA" id="ARBA00006484"/>
    </source>
</evidence>
<dbReference type="SUPFAM" id="SSF51735">
    <property type="entry name" value="NAD(P)-binding Rossmann-fold domains"/>
    <property type="match status" value="1"/>
</dbReference>
<dbReference type="PANTHER" id="PTHR43477">
    <property type="entry name" value="DIHYDROANTICAPSIN 7-DEHYDROGENASE"/>
    <property type="match status" value="1"/>
</dbReference>
<dbReference type="GO" id="GO:0016491">
    <property type="term" value="F:oxidoreductase activity"/>
    <property type="evidence" value="ECO:0007669"/>
    <property type="project" value="UniProtKB-KW"/>
</dbReference>
<organism evidence="3 4">
    <name type="scientific">Pelagicoccus enzymogenes</name>
    <dbReference type="NCBI Taxonomy" id="2773457"/>
    <lineage>
        <taxon>Bacteria</taxon>
        <taxon>Pseudomonadati</taxon>
        <taxon>Verrucomicrobiota</taxon>
        <taxon>Opitutia</taxon>
        <taxon>Puniceicoccales</taxon>
        <taxon>Pelagicoccaceae</taxon>
        <taxon>Pelagicoccus</taxon>
    </lineage>
</organism>